<gene>
    <name evidence="1" type="ORF">KFK09_027778</name>
</gene>
<accession>A0A8T3A085</accession>
<dbReference type="Proteomes" id="UP000829196">
    <property type="component" value="Unassembled WGS sequence"/>
</dbReference>
<evidence type="ECO:0000313" key="2">
    <source>
        <dbReference type="Proteomes" id="UP000829196"/>
    </source>
</evidence>
<comment type="caution">
    <text evidence="1">The sequence shown here is derived from an EMBL/GenBank/DDBJ whole genome shotgun (WGS) entry which is preliminary data.</text>
</comment>
<dbReference type="AlphaFoldDB" id="A0A8T3A085"/>
<dbReference type="PROSITE" id="PS51257">
    <property type="entry name" value="PROKAR_LIPOPROTEIN"/>
    <property type="match status" value="1"/>
</dbReference>
<organism evidence="1 2">
    <name type="scientific">Dendrobium nobile</name>
    <name type="common">Orchid</name>
    <dbReference type="NCBI Taxonomy" id="94219"/>
    <lineage>
        <taxon>Eukaryota</taxon>
        <taxon>Viridiplantae</taxon>
        <taxon>Streptophyta</taxon>
        <taxon>Embryophyta</taxon>
        <taxon>Tracheophyta</taxon>
        <taxon>Spermatophyta</taxon>
        <taxon>Magnoliopsida</taxon>
        <taxon>Liliopsida</taxon>
        <taxon>Asparagales</taxon>
        <taxon>Orchidaceae</taxon>
        <taxon>Epidendroideae</taxon>
        <taxon>Malaxideae</taxon>
        <taxon>Dendrobiinae</taxon>
        <taxon>Dendrobium</taxon>
    </lineage>
</organism>
<proteinExistence type="predicted"/>
<protein>
    <submittedName>
        <fullName evidence="1">Uncharacterized protein</fullName>
    </submittedName>
</protein>
<dbReference type="EMBL" id="JAGYWB010000019">
    <property type="protein sequence ID" value="KAI0487955.1"/>
    <property type="molecule type" value="Genomic_DNA"/>
</dbReference>
<sequence length="95" mass="10467">MQGKALLFFSGCCPDCPQNTSKIFSFVFFVTYSCQISLSTSELLPLFLPVFTVSALLSLFFHQTVLVSGPAVIRPSLCFVRWKSPPLNLSADPCI</sequence>
<keyword evidence="2" id="KW-1185">Reference proteome</keyword>
<name>A0A8T3A085_DENNO</name>
<reference evidence="1" key="1">
    <citation type="journal article" date="2022" name="Front. Genet.">
        <title>Chromosome-Scale Assembly of the Dendrobium nobile Genome Provides Insights Into the Molecular Mechanism of the Biosynthesis of the Medicinal Active Ingredient of Dendrobium.</title>
        <authorList>
            <person name="Xu Q."/>
            <person name="Niu S.-C."/>
            <person name="Li K.-L."/>
            <person name="Zheng P.-J."/>
            <person name="Zhang X.-J."/>
            <person name="Jia Y."/>
            <person name="Liu Y."/>
            <person name="Niu Y.-X."/>
            <person name="Yu L.-H."/>
            <person name="Chen D.-F."/>
            <person name="Zhang G.-Q."/>
        </authorList>
    </citation>
    <scope>NUCLEOTIDE SEQUENCE</scope>
    <source>
        <tissue evidence="1">Leaf</tissue>
    </source>
</reference>
<evidence type="ECO:0000313" key="1">
    <source>
        <dbReference type="EMBL" id="KAI0487955.1"/>
    </source>
</evidence>